<keyword evidence="4" id="KW-1185">Reference proteome</keyword>
<accession>A0A7X6RSM3</accession>
<comment type="caution">
    <text evidence="3">The sequence shown here is derived from an EMBL/GenBank/DDBJ whole genome shotgun (WGS) entry which is preliminary data.</text>
</comment>
<evidence type="ECO:0000313" key="3">
    <source>
        <dbReference type="EMBL" id="NKZ00809.1"/>
    </source>
</evidence>
<dbReference type="Pfam" id="PF14062">
    <property type="entry name" value="DUF4253"/>
    <property type="match status" value="1"/>
</dbReference>
<reference evidence="3 4" key="1">
    <citation type="submission" date="2020-04" db="EMBL/GenBank/DDBJ databases">
        <title>MicrobeNet Type strains.</title>
        <authorList>
            <person name="Nicholson A.C."/>
        </authorList>
    </citation>
    <scope>NUCLEOTIDE SEQUENCE [LARGE SCALE GENOMIC DNA]</scope>
    <source>
        <strain evidence="3 4">ATCC 23612</strain>
    </source>
</reference>
<evidence type="ECO:0000313" key="4">
    <source>
        <dbReference type="Proteomes" id="UP000553209"/>
    </source>
</evidence>
<dbReference type="RefSeq" id="WP_061081363.1">
    <property type="nucleotide sequence ID" value="NZ_JAAXPG010000027.1"/>
</dbReference>
<sequence length="260" mass="28209">MDPQKALSVRLPPGRTVSSEDGTPLLWLSDDPAPFGLWSRLLAEHPRSGLWPLLLDGLRSEPDRPWESRELYPEWISSPSDHDPEALLARWWKEHACGEEADPGADRLSVTAPYGASWPGRAPAAQVEEDPGESAAECAEILVENGVGSRLGLVPAASGAEAVAASGWAGPLNYDNDTAVFAAVVSDWERRFGARVLGMGFGTLTLSIAAPPADTEAALRVAAEHFAFCPDNIWQNTSPGRLEVYAEQLVGCPVWRFWWD</sequence>
<proteinExistence type="predicted"/>
<evidence type="ECO:0000256" key="1">
    <source>
        <dbReference type="SAM" id="MobiDB-lite"/>
    </source>
</evidence>
<dbReference type="Proteomes" id="UP000553209">
    <property type="component" value="Unassembled WGS sequence"/>
</dbReference>
<gene>
    <name evidence="3" type="ORF">HGB44_24520</name>
</gene>
<feature type="domain" description="DUF4253" evidence="2">
    <location>
        <begin position="150"/>
        <end position="260"/>
    </location>
</feature>
<dbReference type="EMBL" id="JAAXPG010000027">
    <property type="protein sequence ID" value="NKZ00809.1"/>
    <property type="molecule type" value="Genomic_DNA"/>
</dbReference>
<protein>
    <submittedName>
        <fullName evidence="3">DUF4253 domain-containing protein</fullName>
    </submittedName>
</protein>
<organism evidence="3 4">
    <name type="scientific">Nocardiopsis alborubida</name>
    <dbReference type="NCBI Taxonomy" id="146802"/>
    <lineage>
        <taxon>Bacteria</taxon>
        <taxon>Bacillati</taxon>
        <taxon>Actinomycetota</taxon>
        <taxon>Actinomycetes</taxon>
        <taxon>Streptosporangiales</taxon>
        <taxon>Nocardiopsidaceae</taxon>
        <taxon>Nocardiopsis</taxon>
    </lineage>
</organism>
<dbReference type="AlphaFoldDB" id="A0A7X6RSM3"/>
<dbReference type="InterPro" id="IPR025349">
    <property type="entry name" value="DUF4253"/>
</dbReference>
<name>A0A7X6RSM3_9ACTN</name>
<feature type="region of interest" description="Disordered" evidence="1">
    <location>
        <begin position="1"/>
        <end position="23"/>
    </location>
</feature>
<evidence type="ECO:0000259" key="2">
    <source>
        <dbReference type="Pfam" id="PF14062"/>
    </source>
</evidence>